<protein>
    <submittedName>
        <fullName evidence="5">VASt domain-containing protein</fullName>
    </submittedName>
</protein>
<dbReference type="Proteomes" id="UP000036681">
    <property type="component" value="Unplaced"/>
</dbReference>
<organism evidence="4 5">
    <name type="scientific">Ascaris lumbricoides</name>
    <name type="common">Giant roundworm</name>
    <dbReference type="NCBI Taxonomy" id="6252"/>
    <lineage>
        <taxon>Eukaryota</taxon>
        <taxon>Metazoa</taxon>
        <taxon>Ecdysozoa</taxon>
        <taxon>Nematoda</taxon>
        <taxon>Chromadorea</taxon>
        <taxon>Rhabditida</taxon>
        <taxon>Spirurina</taxon>
        <taxon>Ascaridomorpha</taxon>
        <taxon>Ascaridoidea</taxon>
        <taxon>Ascarididae</taxon>
        <taxon>Ascaris</taxon>
    </lineage>
</organism>
<evidence type="ECO:0000256" key="2">
    <source>
        <dbReference type="SAM" id="Coils"/>
    </source>
</evidence>
<evidence type="ECO:0000259" key="3">
    <source>
        <dbReference type="Pfam" id="PF15035"/>
    </source>
</evidence>
<keyword evidence="1 2" id="KW-0175">Coiled coil</keyword>
<reference evidence="5" key="1">
    <citation type="submission" date="2017-02" db="UniProtKB">
        <authorList>
            <consortium name="WormBaseParasite"/>
        </authorList>
    </citation>
    <scope>IDENTIFICATION</scope>
</reference>
<keyword evidence="4" id="KW-1185">Reference proteome</keyword>
<accession>A0A0M3ISA1</accession>
<evidence type="ECO:0000313" key="5">
    <source>
        <dbReference type="WBParaSite" id="ALUE_0002162901-mRNA-1"/>
    </source>
</evidence>
<feature type="coiled-coil region" evidence="2">
    <location>
        <begin position="93"/>
        <end position="120"/>
    </location>
</feature>
<dbReference type="AlphaFoldDB" id="A0A0M3ISA1"/>
<feature type="coiled-coil region" evidence="2">
    <location>
        <begin position="222"/>
        <end position="249"/>
    </location>
</feature>
<dbReference type="Pfam" id="PF15035">
    <property type="entry name" value="Rootletin"/>
    <property type="match status" value="1"/>
</dbReference>
<evidence type="ECO:0000256" key="1">
    <source>
        <dbReference type="ARBA" id="ARBA00023054"/>
    </source>
</evidence>
<proteinExistence type="predicted"/>
<sequence>MMVGLQRKEVKVEKSFIDIQKVGYDIEITHIFELFSTELSNEPTTVRFINRKAVLGEAHFWKEMRPYRVFIEVCAITSCSVRHWLFCVVKMMQKVVRLQIEEYRRRIVDAERQVSNQKTNDDVSFFIKETTDTWVPDVKSDVADYEWASRLDEERRRYWVYALFLSAKVKQRVKVCYVVLHCQEGERGVEERQQLRFQNLAYYLNAEQRKMVDLWEELQRVRKQFADYKEQTERDLENQKNEVAKVTQSVGGMAGRLSTTSHGVCFQFTSDVSGAFA</sequence>
<feature type="domain" description="Rootletin-like coiled-coil" evidence="3">
    <location>
        <begin position="194"/>
        <end position="246"/>
    </location>
</feature>
<dbReference type="WBParaSite" id="ALUE_0002162901-mRNA-1">
    <property type="protein sequence ID" value="ALUE_0002162901-mRNA-1"/>
    <property type="gene ID" value="ALUE_0002162901"/>
</dbReference>
<name>A0A0M3ISA1_ASCLU</name>
<dbReference type="InterPro" id="IPR055167">
    <property type="entry name" value="Rootletin-like_CC"/>
</dbReference>
<evidence type="ECO:0000313" key="4">
    <source>
        <dbReference type="Proteomes" id="UP000036681"/>
    </source>
</evidence>